<dbReference type="InterPro" id="IPR006158">
    <property type="entry name" value="Cobalamin-bd"/>
</dbReference>
<proteinExistence type="predicted"/>
<evidence type="ECO:0000256" key="4">
    <source>
        <dbReference type="ARBA" id="ARBA00023004"/>
    </source>
</evidence>
<dbReference type="SMART" id="SM00729">
    <property type="entry name" value="Elp3"/>
    <property type="match status" value="1"/>
</dbReference>
<dbReference type="SFLD" id="SFLDG01082">
    <property type="entry name" value="B12-binding_domain_containing"/>
    <property type="match status" value="1"/>
</dbReference>
<evidence type="ECO:0000256" key="6">
    <source>
        <dbReference type="SAM" id="MobiDB-lite"/>
    </source>
</evidence>
<protein>
    <submittedName>
        <fullName evidence="8">RiPP maturation radical SAM C-methyltransferase</fullName>
    </submittedName>
</protein>
<evidence type="ECO:0000256" key="3">
    <source>
        <dbReference type="ARBA" id="ARBA00022723"/>
    </source>
</evidence>
<keyword evidence="5" id="KW-0411">Iron-sulfur</keyword>
<dbReference type="SFLD" id="SFLDS00029">
    <property type="entry name" value="Radical_SAM"/>
    <property type="match status" value="1"/>
</dbReference>
<feature type="domain" description="B12-binding" evidence="7">
    <location>
        <begin position="63"/>
        <end position="204"/>
    </location>
</feature>
<organism evidence="8 9">
    <name type="scientific">Marinicella sediminis</name>
    <dbReference type="NCBI Taxonomy" id="1792834"/>
    <lineage>
        <taxon>Bacteria</taxon>
        <taxon>Pseudomonadati</taxon>
        <taxon>Pseudomonadota</taxon>
        <taxon>Gammaproteobacteria</taxon>
        <taxon>Lysobacterales</taxon>
        <taxon>Marinicellaceae</taxon>
        <taxon>Marinicella</taxon>
    </lineage>
</organism>
<comment type="cofactor">
    <cofactor evidence="1">
        <name>[4Fe-4S] cluster</name>
        <dbReference type="ChEBI" id="CHEBI:49883"/>
    </cofactor>
</comment>
<name>A0ABV7JEM7_9GAMM</name>
<accession>A0ABV7JEM7</accession>
<evidence type="ECO:0000256" key="2">
    <source>
        <dbReference type="ARBA" id="ARBA00022691"/>
    </source>
</evidence>
<dbReference type="PANTHER" id="PTHR43409">
    <property type="entry name" value="ANAEROBIC MAGNESIUM-PROTOPORPHYRIN IX MONOMETHYL ESTER CYCLASE-RELATED"/>
    <property type="match status" value="1"/>
</dbReference>
<reference evidence="9" key="1">
    <citation type="journal article" date="2019" name="Int. J. Syst. Evol. Microbiol.">
        <title>The Global Catalogue of Microorganisms (GCM) 10K type strain sequencing project: providing services to taxonomists for standard genome sequencing and annotation.</title>
        <authorList>
            <consortium name="The Broad Institute Genomics Platform"/>
            <consortium name="The Broad Institute Genome Sequencing Center for Infectious Disease"/>
            <person name="Wu L."/>
            <person name="Ma J."/>
        </authorList>
    </citation>
    <scope>NUCLEOTIDE SEQUENCE [LARGE SCALE GENOMIC DNA]</scope>
    <source>
        <strain evidence="9">KCTC 42953</strain>
    </source>
</reference>
<dbReference type="Pfam" id="PF04055">
    <property type="entry name" value="Radical_SAM"/>
    <property type="match status" value="1"/>
</dbReference>
<dbReference type="Proteomes" id="UP001595533">
    <property type="component" value="Unassembled WGS sequence"/>
</dbReference>
<feature type="region of interest" description="Disordered" evidence="6">
    <location>
        <begin position="599"/>
        <end position="629"/>
    </location>
</feature>
<dbReference type="NCBIfam" id="TIGR03975">
    <property type="entry name" value="rSAM_ocin_1"/>
    <property type="match status" value="1"/>
</dbReference>
<keyword evidence="2" id="KW-0949">S-adenosyl-L-methionine</keyword>
<dbReference type="InterPro" id="IPR051198">
    <property type="entry name" value="BchE-like"/>
</dbReference>
<evidence type="ECO:0000259" key="7">
    <source>
        <dbReference type="PROSITE" id="PS51332"/>
    </source>
</evidence>
<evidence type="ECO:0000313" key="8">
    <source>
        <dbReference type="EMBL" id="MFC3195532.1"/>
    </source>
</evidence>
<gene>
    <name evidence="8" type="ORF">ACFODZ_14855</name>
</gene>
<dbReference type="Gene3D" id="3.20.20.70">
    <property type="entry name" value="Aldolase class I"/>
    <property type="match status" value="1"/>
</dbReference>
<dbReference type="RefSeq" id="WP_157893022.1">
    <property type="nucleotide sequence ID" value="NZ_MVBD01000015.1"/>
</dbReference>
<dbReference type="InterPro" id="IPR007197">
    <property type="entry name" value="rSAM"/>
</dbReference>
<dbReference type="SFLD" id="SFLDF00324">
    <property type="entry name" value="bacteriocin_maturation"/>
    <property type="match status" value="1"/>
</dbReference>
<sequence length="629" mass="70390">MTDVLLITAPFLSVLRPSLGVSSLAAVLQQNQYDCQVSYLNLAYADWIGIDLNEMICEDIPTSLLVGEAVFSDRMHRLGPDALRSYLQKLDKWISHNNQQAIMLAFQKVALFLQKMVDEVTQKQPRIVGFSSTFQQNCASLQLARLIKNKNPDIITCFGGANCEGPMGQAMLKHFAQVDQVFSGEAENSFLSFVDGVFARRQRPATMISHQPAPLERSINASQPVDMERLPIPVYDDYFTALADSTFKDRIRPTILFETSRGCWWGAKHHCRFCGLNGDHMNYRSKTDQQVITELSRLNKQWSINDFQAADNIMDLKHVNTVFRQLPEVLPEASYFFEIKANMKRSQLAIIARAGVKHVQPGIESLDDAVLKELEKGVSAAQNVCLLRDCAELGIKVIWNVLCGIPNDTAEQYTAMANLLPALEHLDPPGGCSVVRLDRFSPYFEKADQLGFRHIKPCEAYQHVYDLDAAALDQLAYFFTAVPMNVPAFDYVKPLRDAISKWRAASHAGASLPELKLLSTGDVHVIKDTRRIAKEVLYALPPEEARLLVELRKPSKIAALVSRLDDQTVDWLAVHQRLLARNLVVVLGGRSVSLVTMPDLQSQPDSQQPGYPGGQLMPRKTIPLRTISS</sequence>
<keyword evidence="9" id="KW-1185">Reference proteome</keyword>
<evidence type="ECO:0000256" key="1">
    <source>
        <dbReference type="ARBA" id="ARBA00001966"/>
    </source>
</evidence>
<dbReference type="InterPro" id="IPR013785">
    <property type="entry name" value="Aldolase_TIM"/>
</dbReference>
<keyword evidence="4" id="KW-0408">Iron</keyword>
<dbReference type="InterPro" id="IPR006638">
    <property type="entry name" value="Elp3/MiaA/NifB-like_rSAM"/>
</dbReference>
<evidence type="ECO:0000256" key="5">
    <source>
        <dbReference type="ARBA" id="ARBA00023014"/>
    </source>
</evidence>
<feature type="compositionally biased region" description="Low complexity" evidence="6">
    <location>
        <begin position="599"/>
        <end position="609"/>
    </location>
</feature>
<dbReference type="Gene3D" id="3.40.50.280">
    <property type="entry name" value="Cobalamin-binding domain"/>
    <property type="match status" value="1"/>
</dbReference>
<dbReference type="PANTHER" id="PTHR43409:SF7">
    <property type="entry name" value="BLL1977 PROTEIN"/>
    <property type="match status" value="1"/>
</dbReference>
<dbReference type="InterPro" id="IPR023984">
    <property type="entry name" value="rSAM_ocin_1"/>
</dbReference>
<keyword evidence="3" id="KW-0479">Metal-binding</keyword>
<dbReference type="InterPro" id="IPR058240">
    <property type="entry name" value="rSAM_sf"/>
</dbReference>
<comment type="caution">
    <text evidence="8">The sequence shown here is derived from an EMBL/GenBank/DDBJ whole genome shotgun (WGS) entry which is preliminary data.</text>
</comment>
<dbReference type="EMBL" id="JBHRTS010000008">
    <property type="protein sequence ID" value="MFC3195532.1"/>
    <property type="molecule type" value="Genomic_DNA"/>
</dbReference>
<dbReference type="PROSITE" id="PS51332">
    <property type="entry name" value="B12_BINDING"/>
    <property type="match status" value="1"/>
</dbReference>
<dbReference type="SUPFAM" id="SSF102114">
    <property type="entry name" value="Radical SAM enzymes"/>
    <property type="match status" value="1"/>
</dbReference>
<evidence type="ECO:0000313" key="9">
    <source>
        <dbReference type="Proteomes" id="UP001595533"/>
    </source>
</evidence>